<proteinExistence type="predicted"/>
<keyword evidence="4" id="KW-0032">Aminotransferase</keyword>
<comment type="caution">
    <text evidence="4">The sequence shown here is derived from an EMBL/GenBank/DDBJ whole genome shotgun (WGS) entry which is preliminary data.</text>
</comment>
<dbReference type="InterPro" id="IPR015421">
    <property type="entry name" value="PyrdxlP-dep_Trfase_major"/>
</dbReference>
<evidence type="ECO:0000259" key="3">
    <source>
        <dbReference type="Pfam" id="PF00266"/>
    </source>
</evidence>
<evidence type="ECO:0000313" key="5">
    <source>
        <dbReference type="Proteomes" id="UP000628448"/>
    </source>
</evidence>
<dbReference type="GO" id="GO:0004125">
    <property type="term" value="F:L-seryl-tRNA(Sec) selenium transferase activity"/>
    <property type="evidence" value="ECO:0007669"/>
    <property type="project" value="TreeGrafter"/>
</dbReference>
<comment type="cofactor">
    <cofactor evidence="1">
        <name>pyridoxal 5'-phosphate</name>
        <dbReference type="ChEBI" id="CHEBI:597326"/>
    </cofactor>
</comment>
<dbReference type="EMBL" id="JADWYR010000001">
    <property type="protein sequence ID" value="MBG9375102.1"/>
    <property type="molecule type" value="Genomic_DNA"/>
</dbReference>
<keyword evidence="5" id="KW-1185">Reference proteome</keyword>
<dbReference type="AlphaFoldDB" id="A0A931GYB2"/>
<protein>
    <submittedName>
        <fullName evidence="4">Aminotransferase class V-fold PLP-dependent enzyme</fullName>
    </submittedName>
</protein>
<dbReference type="SUPFAM" id="SSF53383">
    <property type="entry name" value="PLP-dependent transferases"/>
    <property type="match status" value="1"/>
</dbReference>
<evidence type="ECO:0000256" key="2">
    <source>
        <dbReference type="ARBA" id="ARBA00022898"/>
    </source>
</evidence>
<dbReference type="InterPro" id="IPR000192">
    <property type="entry name" value="Aminotrans_V_dom"/>
</dbReference>
<organism evidence="4 5">
    <name type="scientific">Panacibacter microcysteis</name>
    <dbReference type="NCBI Taxonomy" id="2793269"/>
    <lineage>
        <taxon>Bacteria</taxon>
        <taxon>Pseudomonadati</taxon>
        <taxon>Bacteroidota</taxon>
        <taxon>Chitinophagia</taxon>
        <taxon>Chitinophagales</taxon>
        <taxon>Chitinophagaceae</taxon>
        <taxon>Panacibacter</taxon>
    </lineage>
</organism>
<sequence>MKRRTLLKNMSLLPLAGGVAGTLLSTETKAAPAPKRDVLAELGLRTFINAAGTYTAMTASLMPAEVMEAFQQSASEFVMLDEVQDKVGAKIAAICHAEAAMVTAGCWSAIVLGTAGVLTGADAKKIATLPYPEANGLKSEVIIQKSHSVGYDHAVTNTGAKTILVETKEELEKAINDKTAMLWFLNKEAASGKIDHTTFLQVGRQHNIPVMIDIAADVPPVENLWKYNDMGFDLVCISGGKAMCGPQSTGILMGKKELVAAARLNGPPGGGNIGRGMKVNKEEIIAMYVALDNYVKRDHAKEWKMWEDQLAVIDNAVKNISGVTTGIVVPPVANHVPSLEISWNDNKIKLTKEEMGLKLRNGKPSIETVSWEKDNTIRVTVFMLKPGQDKIVANRIREELILASV</sequence>
<feature type="domain" description="Aminotransferase class V" evidence="3">
    <location>
        <begin position="168"/>
        <end position="263"/>
    </location>
</feature>
<reference evidence="4" key="1">
    <citation type="submission" date="2020-11" db="EMBL/GenBank/DDBJ databases">
        <title>Bacterial whole genome sequence for Panacibacter sp. DH6.</title>
        <authorList>
            <person name="Le V."/>
            <person name="Ko S."/>
            <person name="Ahn C.-Y."/>
            <person name="Oh H.-M."/>
        </authorList>
    </citation>
    <scope>NUCLEOTIDE SEQUENCE</scope>
    <source>
        <strain evidence="4">DH6</strain>
    </source>
</reference>
<evidence type="ECO:0000313" key="4">
    <source>
        <dbReference type="EMBL" id="MBG9375102.1"/>
    </source>
</evidence>
<name>A0A931GYB2_9BACT</name>
<keyword evidence="2" id="KW-0663">Pyridoxal phosphate</keyword>
<dbReference type="InterPro" id="IPR015424">
    <property type="entry name" value="PyrdxlP-dep_Trfase"/>
</dbReference>
<dbReference type="Gene3D" id="3.40.640.10">
    <property type="entry name" value="Type I PLP-dependent aspartate aminotransferase-like (Major domain)"/>
    <property type="match status" value="1"/>
</dbReference>
<dbReference type="Proteomes" id="UP000628448">
    <property type="component" value="Unassembled WGS sequence"/>
</dbReference>
<evidence type="ECO:0000256" key="1">
    <source>
        <dbReference type="ARBA" id="ARBA00001933"/>
    </source>
</evidence>
<accession>A0A931GYB2</accession>
<dbReference type="PANTHER" id="PTHR32328:SF0">
    <property type="entry name" value="L-SERYL-TRNA(SEC) SELENIUM TRANSFERASE"/>
    <property type="match status" value="1"/>
</dbReference>
<dbReference type="Pfam" id="PF00266">
    <property type="entry name" value="Aminotran_5"/>
    <property type="match status" value="1"/>
</dbReference>
<gene>
    <name evidence="4" type="ORF">I5907_02600</name>
</gene>
<keyword evidence="4" id="KW-0808">Transferase</keyword>
<dbReference type="PANTHER" id="PTHR32328">
    <property type="entry name" value="L-SERYL-TRNA(SEC) SELENIUM TRANSFERASE"/>
    <property type="match status" value="1"/>
</dbReference>
<dbReference type="RefSeq" id="WP_196989173.1">
    <property type="nucleotide sequence ID" value="NZ_JADWYR010000001.1"/>
</dbReference>
<dbReference type="GO" id="GO:0008483">
    <property type="term" value="F:transaminase activity"/>
    <property type="evidence" value="ECO:0007669"/>
    <property type="project" value="UniProtKB-KW"/>
</dbReference>